<evidence type="ECO:0008006" key="3">
    <source>
        <dbReference type="Google" id="ProtNLM"/>
    </source>
</evidence>
<protein>
    <recommendedName>
        <fullName evidence="3">Major tail protein</fullName>
    </recommendedName>
</protein>
<evidence type="ECO:0000313" key="1">
    <source>
        <dbReference type="EMBL" id="MBG6083238.1"/>
    </source>
</evidence>
<dbReference type="AlphaFoldDB" id="A0A931GD87"/>
<dbReference type="RefSeq" id="WP_196834697.1">
    <property type="nucleotide sequence ID" value="NZ_JADOTZ010000001.1"/>
</dbReference>
<dbReference type="Proteomes" id="UP000625033">
    <property type="component" value="Unassembled WGS sequence"/>
</dbReference>
<comment type="caution">
    <text evidence="1">The sequence shown here is derived from an EMBL/GenBank/DDBJ whole genome shotgun (WGS) entry which is preliminary data.</text>
</comment>
<dbReference type="EMBL" id="JADOTZ010000001">
    <property type="protein sequence ID" value="MBG6083238.1"/>
    <property type="molecule type" value="Genomic_DNA"/>
</dbReference>
<accession>A0A931GD87</accession>
<proteinExistence type="predicted"/>
<sequence>MPTFSTIQDEADERKLVRKIKKAVAFIAPKTVELPAAITGPDSQPIDIKALGFLPIGLVTPDGYNFSREIESEDIDALGYASPVRSDVTRVPRSVSFTALETGRRHMYELIYGTDLSAVEQATNGEIVIDEPDLPVDAEWRLLIIGADGPAANQWILGKGYGAVKLNATGEEVWGREGAASRQLTLNVFTDDEVGVPVRHYLGGTGAAASTDVLGFTQAAA</sequence>
<name>A0A931GD87_9MICC</name>
<organism evidence="1 2">
    <name type="scientific">Zhihengliuella flava</name>
    <dbReference type="NCBI Taxonomy" id="1285193"/>
    <lineage>
        <taxon>Bacteria</taxon>
        <taxon>Bacillati</taxon>
        <taxon>Actinomycetota</taxon>
        <taxon>Actinomycetes</taxon>
        <taxon>Micrococcales</taxon>
        <taxon>Micrococcaceae</taxon>
        <taxon>Zhihengliuella</taxon>
    </lineage>
</organism>
<reference evidence="1" key="1">
    <citation type="submission" date="2020-11" db="EMBL/GenBank/DDBJ databases">
        <title>Sequencing the genomes of 1000 actinobacteria strains.</title>
        <authorList>
            <person name="Klenk H.-P."/>
        </authorList>
    </citation>
    <scope>NUCLEOTIDE SEQUENCE</scope>
    <source>
        <strain evidence="1">DSM 26152</strain>
    </source>
</reference>
<keyword evidence="2" id="KW-1185">Reference proteome</keyword>
<gene>
    <name evidence="1" type="ORF">IW252_000005</name>
</gene>
<evidence type="ECO:0000313" key="2">
    <source>
        <dbReference type="Proteomes" id="UP000625033"/>
    </source>
</evidence>